<protein>
    <recommendedName>
        <fullName evidence="3">Iron-sulfur cluster assembly accessory protein</fullName>
    </recommendedName>
</protein>
<organism evidence="1 2">
    <name type="scientific">Streptantibioticus parmotrematis</name>
    <dbReference type="NCBI Taxonomy" id="2873249"/>
    <lineage>
        <taxon>Bacteria</taxon>
        <taxon>Bacillati</taxon>
        <taxon>Actinomycetota</taxon>
        <taxon>Actinomycetes</taxon>
        <taxon>Kitasatosporales</taxon>
        <taxon>Streptomycetaceae</taxon>
        <taxon>Streptantibioticus</taxon>
    </lineage>
</organism>
<proteinExistence type="predicted"/>
<dbReference type="RefSeq" id="WP_222979754.1">
    <property type="nucleotide sequence ID" value="NZ_JAINVZ010000013.1"/>
</dbReference>
<keyword evidence="2" id="KW-1185">Reference proteome</keyword>
<evidence type="ECO:0008006" key="3">
    <source>
        <dbReference type="Google" id="ProtNLM"/>
    </source>
</evidence>
<reference evidence="1 2" key="1">
    <citation type="submission" date="2021-08" db="EMBL/GenBank/DDBJ databases">
        <title>Streptomyces sp. PTM05 isolated from lichen.</title>
        <authorList>
            <person name="Somphong A."/>
            <person name="Phongsopitanun W."/>
            <person name="Tanasupawat S."/>
        </authorList>
    </citation>
    <scope>NUCLEOTIDE SEQUENCE [LARGE SCALE GENOMIC DNA]</scope>
    <source>
        <strain evidence="1 2">Ptm05</strain>
    </source>
</reference>
<sequence length="102" mass="11261">MPETTYAIELTEAAVAKVTDLLRREEPGLAMQVSVQPGGCSGMRYQLFFTDKYAEALAKMLAERDDEGFAEDDEPQTAAQRAALVADKVSVTWFDRFAVVIP</sequence>
<dbReference type="SUPFAM" id="SSF89360">
    <property type="entry name" value="HesB-like domain"/>
    <property type="match status" value="1"/>
</dbReference>
<evidence type="ECO:0000313" key="1">
    <source>
        <dbReference type="EMBL" id="MBY8886995.1"/>
    </source>
</evidence>
<dbReference type="InterPro" id="IPR035903">
    <property type="entry name" value="HesB-like_dom_sf"/>
</dbReference>
<dbReference type="EMBL" id="JAINVZ010000013">
    <property type="protein sequence ID" value="MBY8886995.1"/>
    <property type="molecule type" value="Genomic_DNA"/>
</dbReference>
<gene>
    <name evidence="1" type="ORF">K7472_19365</name>
</gene>
<dbReference type="Gene3D" id="2.60.300.12">
    <property type="entry name" value="HesB-like domain"/>
    <property type="match status" value="1"/>
</dbReference>
<evidence type="ECO:0000313" key="2">
    <source>
        <dbReference type="Proteomes" id="UP001198565"/>
    </source>
</evidence>
<comment type="caution">
    <text evidence="1">The sequence shown here is derived from an EMBL/GenBank/DDBJ whole genome shotgun (WGS) entry which is preliminary data.</text>
</comment>
<dbReference type="Proteomes" id="UP001198565">
    <property type="component" value="Unassembled WGS sequence"/>
</dbReference>
<accession>A0ABS7QXA6</accession>
<name>A0ABS7QXA6_9ACTN</name>